<evidence type="ECO:0000256" key="3">
    <source>
        <dbReference type="SAM" id="SignalP"/>
    </source>
</evidence>
<sequence length="301" mass="29715">MNLLQRSGMTAAALALGSMLTVAALPASAAGEATVTITNEQGAQALTAGGTTLSLTGSGFQSVKGGQGGIYVAFGWVNAEGGASWQPSAGGENGTDYRFAPDTEDVDNAGFLKFVSFPGGATSAAANGGLLEEDGTWATDLAIPAAQFESKDRDGNPTVVDCLEVQCGIVTIGAHNIKNANNETFTPIEFVSEYVAGSGVAGTDSGDADSNGAEADGAGTDVADAGEADAGAAEEPGAADAQDAQDNADSDGSAPEESDVEGSGDSGKDGSNLPIIFGSVGAALVVGVVVARQVLRKRMAG</sequence>
<evidence type="ECO:0000256" key="1">
    <source>
        <dbReference type="SAM" id="MobiDB-lite"/>
    </source>
</evidence>
<accession>A0AAU7DVP0</accession>
<feature type="region of interest" description="Disordered" evidence="1">
    <location>
        <begin position="202"/>
        <end position="269"/>
    </location>
</feature>
<keyword evidence="2" id="KW-0812">Transmembrane</keyword>
<evidence type="ECO:0000256" key="2">
    <source>
        <dbReference type="SAM" id="Phobius"/>
    </source>
</evidence>
<feature type="compositionally biased region" description="Low complexity" evidence="1">
    <location>
        <begin position="212"/>
        <end position="245"/>
    </location>
</feature>
<feature type="signal peptide" evidence="3">
    <location>
        <begin position="1"/>
        <end position="29"/>
    </location>
</feature>
<gene>
    <name evidence="4" type="ORF">V5R04_02235</name>
</gene>
<organism evidence="4">
    <name type="scientific">Jonesiaceae bacterium BS-20</name>
    <dbReference type="NCBI Taxonomy" id="3120821"/>
    <lineage>
        <taxon>Bacteria</taxon>
        <taxon>Bacillati</taxon>
        <taxon>Actinomycetota</taxon>
        <taxon>Actinomycetes</taxon>
        <taxon>Micrococcales</taxon>
        <taxon>Jonesiaceae</taxon>
    </lineage>
</organism>
<proteinExistence type="predicted"/>
<keyword evidence="3" id="KW-0732">Signal</keyword>
<reference evidence="4" key="1">
    <citation type="submission" date="2024-02" db="EMBL/GenBank/DDBJ databases">
        <title>Tomenella chthoni gen. nov. sp. nov., a member of the family Jonesiaceae isolated from bat guano.</title>
        <authorList>
            <person name="Miller S.L."/>
            <person name="King J."/>
            <person name="Sankaranarayanan K."/>
            <person name="Lawson P.A."/>
        </authorList>
    </citation>
    <scope>NUCLEOTIDE SEQUENCE</scope>
    <source>
        <strain evidence="4">BS-20</strain>
    </source>
</reference>
<feature type="compositionally biased region" description="Acidic residues" evidence="1">
    <location>
        <begin position="246"/>
        <end position="262"/>
    </location>
</feature>
<dbReference type="EMBL" id="CP146203">
    <property type="protein sequence ID" value="XBH22069.1"/>
    <property type="molecule type" value="Genomic_DNA"/>
</dbReference>
<evidence type="ECO:0000313" key="4">
    <source>
        <dbReference type="EMBL" id="XBH22069.1"/>
    </source>
</evidence>
<feature type="chain" id="PRO_5043391867" evidence="3">
    <location>
        <begin position="30"/>
        <end position="301"/>
    </location>
</feature>
<dbReference type="AlphaFoldDB" id="A0AAU7DVP0"/>
<keyword evidence="2" id="KW-0472">Membrane</keyword>
<protein>
    <submittedName>
        <fullName evidence="4">Uncharacterized protein</fullName>
    </submittedName>
</protein>
<name>A0AAU7DVP0_9MICO</name>
<feature type="transmembrane region" description="Helical" evidence="2">
    <location>
        <begin position="275"/>
        <end position="295"/>
    </location>
</feature>
<keyword evidence="2" id="KW-1133">Transmembrane helix</keyword>
<dbReference type="Gene3D" id="2.60.40.230">
    <property type="entry name" value="Neocarzinostatin-like"/>
    <property type="match status" value="1"/>
</dbReference>